<protein>
    <submittedName>
        <fullName evidence="2">Uncharacterized protein</fullName>
    </submittedName>
</protein>
<reference evidence="2 3" key="1">
    <citation type="submission" date="2013-11" db="EMBL/GenBank/DDBJ databases">
        <title>The Genome Sequence of Phytophthora parasitica CJ01A1.</title>
        <authorList>
            <consortium name="The Broad Institute Genomics Platform"/>
            <person name="Russ C."/>
            <person name="Tyler B."/>
            <person name="Panabieres F."/>
            <person name="Shan W."/>
            <person name="Tripathy S."/>
            <person name="Grunwald N."/>
            <person name="Machado M."/>
            <person name="Johnson C.S."/>
            <person name="Walker B."/>
            <person name="Young S.K."/>
            <person name="Zeng Q."/>
            <person name="Gargeya S."/>
            <person name="Fitzgerald M."/>
            <person name="Haas B."/>
            <person name="Abouelleil A."/>
            <person name="Allen A.W."/>
            <person name="Alvarado L."/>
            <person name="Arachchi H.M."/>
            <person name="Berlin A.M."/>
            <person name="Chapman S.B."/>
            <person name="Gainer-Dewar J."/>
            <person name="Goldberg J."/>
            <person name="Griggs A."/>
            <person name="Gujja S."/>
            <person name="Hansen M."/>
            <person name="Howarth C."/>
            <person name="Imamovic A."/>
            <person name="Ireland A."/>
            <person name="Larimer J."/>
            <person name="McCowan C."/>
            <person name="Murphy C."/>
            <person name="Pearson M."/>
            <person name="Poon T.W."/>
            <person name="Priest M."/>
            <person name="Roberts A."/>
            <person name="Saif S."/>
            <person name="Shea T."/>
            <person name="Sisk P."/>
            <person name="Sykes S."/>
            <person name="Wortman J."/>
            <person name="Nusbaum C."/>
            <person name="Birren B."/>
        </authorList>
    </citation>
    <scope>NUCLEOTIDE SEQUENCE [LARGE SCALE GENOMIC DNA]</scope>
    <source>
        <strain evidence="2 3">CJ01A1</strain>
    </source>
</reference>
<evidence type="ECO:0000256" key="1">
    <source>
        <dbReference type="SAM" id="MobiDB-lite"/>
    </source>
</evidence>
<evidence type="ECO:0000313" key="3">
    <source>
        <dbReference type="Proteomes" id="UP000018958"/>
    </source>
</evidence>
<dbReference type="OrthoDB" id="128115at2759"/>
<dbReference type="Proteomes" id="UP000018958">
    <property type="component" value="Unassembled WGS sequence"/>
</dbReference>
<proteinExistence type="predicted"/>
<evidence type="ECO:0000313" key="2">
    <source>
        <dbReference type="EMBL" id="ETP01016.1"/>
    </source>
</evidence>
<organism evidence="2 3">
    <name type="scientific">Phytophthora nicotianae CJ01A1</name>
    <dbReference type="NCBI Taxonomy" id="1317063"/>
    <lineage>
        <taxon>Eukaryota</taxon>
        <taxon>Sar</taxon>
        <taxon>Stramenopiles</taxon>
        <taxon>Oomycota</taxon>
        <taxon>Peronosporomycetes</taxon>
        <taxon>Peronosporales</taxon>
        <taxon>Peronosporaceae</taxon>
        <taxon>Phytophthora</taxon>
    </lineage>
</organism>
<comment type="caution">
    <text evidence="2">The sequence shown here is derived from an EMBL/GenBank/DDBJ whole genome shotgun (WGS) entry which is preliminary data.</text>
</comment>
<accession>W2VS23</accession>
<gene>
    <name evidence="2" type="ORF">F441_21663</name>
</gene>
<name>W2VS23_PHYNI</name>
<sequence>MLVDELLDANNFLESHPKLSQEEISILNSINSTLYALKVPKVVSRTILKQEDEIEDPESPMQSRPTSPEMESVARGRGLKGAGLQGYNLRDIEGTGMASDLVYKRLGSKFVQVERLNDGELKIVYPNRKLVGMRRKVDQEAYNKLPMDDKQLFHEILRITHIQYEFKNPLQDPREALKQEYIKLKGEIMLGNDNPEIVEELKTVLVDMYSAKLIFLMMNLKKF</sequence>
<dbReference type="EMBL" id="ANIX01004324">
    <property type="protein sequence ID" value="ETP01016.1"/>
    <property type="molecule type" value="Genomic_DNA"/>
</dbReference>
<feature type="region of interest" description="Disordered" evidence="1">
    <location>
        <begin position="50"/>
        <end position="75"/>
    </location>
</feature>
<dbReference type="AlphaFoldDB" id="W2VS23"/>